<protein>
    <submittedName>
        <fullName evidence="1">Uncharacterized protein</fullName>
    </submittedName>
</protein>
<proteinExistence type="predicted"/>
<name>A0A381WH10_9ZZZZ</name>
<evidence type="ECO:0000313" key="1">
    <source>
        <dbReference type="EMBL" id="SVA51774.1"/>
    </source>
</evidence>
<organism evidence="1">
    <name type="scientific">marine metagenome</name>
    <dbReference type="NCBI Taxonomy" id="408172"/>
    <lineage>
        <taxon>unclassified sequences</taxon>
        <taxon>metagenomes</taxon>
        <taxon>ecological metagenomes</taxon>
    </lineage>
</organism>
<gene>
    <name evidence="1" type="ORF">METZ01_LOCUS104628</name>
</gene>
<sequence length="135" mass="14451">MSKIRKRGPNRSRVSGQQHFHRDRPLVLVVVCVNGSETGDTSVVDQIIDPPETFSDLVGDLLYAVGVCYIHCPPSSGTPGIADLSDHGVHLGLPKIGDCDMGPFVSEKMRGCSPLSAAGTGNQHHPVLYRSAQFS</sequence>
<dbReference type="EMBL" id="UINC01011781">
    <property type="protein sequence ID" value="SVA51774.1"/>
    <property type="molecule type" value="Genomic_DNA"/>
</dbReference>
<dbReference type="AlphaFoldDB" id="A0A381WH10"/>
<reference evidence="1" key="1">
    <citation type="submission" date="2018-05" db="EMBL/GenBank/DDBJ databases">
        <authorList>
            <person name="Lanie J.A."/>
            <person name="Ng W.-L."/>
            <person name="Kazmierczak K.M."/>
            <person name="Andrzejewski T.M."/>
            <person name="Davidsen T.M."/>
            <person name="Wayne K.J."/>
            <person name="Tettelin H."/>
            <person name="Glass J.I."/>
            <person name="Rusch D."/>
            <person name="Podicherti R."/>
            <person name="Tsui H.-C.T."/>
            <person name="Winkler M.E."/>
        </authorList>
    </citation>
    <scope>NUCLEOTIDE SEQUENCE</scope>
</reference>
<accession>A0A381WH10</accession>